<dbReference type="RefSeq" id="WP_225699428.1">
    <property type="nucleotide sequence ID" value="NZ_JAIXNE010000006.1"/>
</dbReference>
<evidence type="ECO:0000313" key="7">
    <source>
        <dbReference type="Proteomes" id="UP001139409"/>
    </source>
</evidence>
<gene>
    <name evidence="6" type="ORF">LDX50_27100</name>
</gene>
<dbReference type="PANTHER" id="PTHR12358">
    <property type="entry name" value="SPHINGOSINE KINASE"/>
    <property type="match status" value="1"/>
</dbReference>
<feature type="domain" description="DAGKc" evidence="5">
    <location>
        <begin position="3"/>
        <end position="131"/>
    </location>
</feature>
<name>A0A9X1L2V0_9BACT</name>
<keyword evidence="2" id="KW-0547">Nucleotide-binding</keyword>
<keyword evidence="3 6" id="KW-0418">Kinase</keyword>
<dbReference type="InterPro" id="IPR005218">
    <property type="entry name" value="Diacylglycerol/lipid_kinase"/>
</dbReference>
<keyword evidence="7" id="KW-1185">Reference proteome</keyword>
<dbReference type="InterPro" id="IPR001206">
    <property type="entry name" value="Diacylglycerol_kinase_cat_dom"/>
</dbReference>
<dbReference type="NCBIfam" id="TIGR00147">
    <property type="entry name" value="YegS/Rv2252/BmrU family lipid kinase"/>
    <property type="match status" value="1"/>
</dbReference>
<evidence type="ECO:0000313" key="6">
    <source>
        <dbReference type="EMBL" id="MCA6078571.1"/>
    </source>
</evidence>
<keyword evidence="4" id="KW-0067">ATP-binding</keyword>
<dbReference type="SUPFAM" id="SSF111331">
    <property type="entry name" value="NAD kinase/diacylglycerol kinase-like"/>
    <property type="match status" value="1"/>
</dbReference>
<dbReference type="Pfam" id="PF19279">
    <property type="entry name" value="YegS_C"/>
    <property type="match status" value="1"/>
</dbReference>
<dbReference type="Gene3D" id="2.60.200.40">
    <property type="match status" value="1"/>
</dbReference>
<evidence type="ECO:0000256" key="2">
    <source>
        <dbReference type="ARBA" id="ARBA00022741"/>
    </source>
</evidence>
<evidence type="ECO:0000256" key="3">
    <source>
        <dbReference type="ARBA" id="ARBA00022777"/>
    </source>
</evidence>
<protein>
    <submittedName>
        <fullName evidence="6">Diacylglycerol kinase family lipid kinase</fullName>
    </submittedName>
</protein>
<dbReference type="InterPro" id="IPR045540">
    <property type="entry name" value="YegS/DAGK_C"/>
</dbReference>
<organism evidence="6 7">
    <name type="scientific">Fulvivirga sedimenti</name>
    <dbReference type="NCBI Taxonomy" id="2879465"/>
    <lineage>
        <taxon>Bacteria</taxon>
        <taxon>Pseudomonadati</taxon>
        <taxon>Bacteroidota</taxon>
        <taxon>Cytophagia</taxon>
        <taxon>Cytophagales</taxon>
        <taxon>Fulvivirgaceae</taxon>
        <taxon>Fulvivirga</taxon>
    </lineage>
</organism>
<evidence type="ECO:0000259" key="5">
    <source>
        <dbReference type="PROSITE" id="PS50146"/>
    </source>
</evidence>
<dbReference type="GO" id="GO:0008654">
    <property type="term" value="P:phospholipid biosynthetic process"/>
    <property type="evidence" value="ECO:0007669"/>
    <property type="project" value="InterPro"/>
</dbReference>
<dbReference type="GO" id="GO:0016301">
    <property type="term" value="F:kinase activity"/>
    <property type="evidence" value="ECO:0007669"/>
    <property type="project" value="UniProtKB-KW"/>
</dbReference>
<comment type="caution">
    <text evidence="6">The sequence shown here is derived from an EMBL/GenBank/DDBJ whole genome shotgun (WGS) entry which is preliminary data.</text>
</comment>
<dbReference type="InterPro" id="IPR016064">
    <property type="entry name" value="NAD/diacylglycerol_kinase_sf"/>
</dbReference>
<accession>A0A9X1L2V0</accession>
<dbReference type="Gene3D" id="3.40.50.10330">
    <property type="entry name" value="Probable inorganic polyphosphate/atp-NAD kinase, domain 1"/>
    <property type="match status" value="1"/>
</dbReference>
<dbReference type="GO" id="GO:0005524">
    <property type="term" value="F:ATP binding"/>
    <property type="evidence" value="ECO:0007669"/>
    <property type="project" value="UniProtKB-KW"/>
</dbReference>
<sequence length="297" mass="32904">MQPVPLRITVIRNSKHQKKKLLEAWAERNSAAYDIRIVDTRFSGHAIELTKNAIANGTTHLIAAGGDGTLNEVVNGILTSAKPATPLLYYPGGTANDWSKTFTAPASTDEILPRLGGTPRQVFVGKIISGDHGTERFFINIADLGMGADVVRMVNESSKWMGPNITFMKAILQTFLRYRNKMVTIEQDDVTYQQKIRALVIANGKYFGSGMCIAPEADPFSGTFQLVVIGDVSILDYLRYLPRIRKGEHIDHPGVKYYFCRTILVSSKESVGIEADGEFLGMIPARIESGRHWVQML</sequence>
<evidence type="ECO:0000256" key="1">
    <source>
        <dbReference type="ARBA" id="ARBA00022679"/>
    </source>
</evidence>
<dbReference type="InterPro" id="IPR050187">
    <property type="entry name" value="Lipid_Phosphate_FormReg"/>
</dbReference>
<dbReference type="PANTHER" id="PTHR12358:SF54">
    <property type="entry name" value="SPHINGOSINE KINASE RELATED PROTEIN"/>
    <property type="match status" value="1"/>
</dbReference>
<dbReference type="Pfam" id="PF00781">
    <property type="entry name" value="DAGK_cat"/>
    <property type="match status" value="1"/>
</dbReference>
<dbReference type="EMBL" id="JAIXNE010000006">
    <property type="protein sequence ID" value="MCA6078571.1"/>
    <property type="molecule type" value="Genomic_DNA"/>
</dbReference>
<dbReference type="AlphaFoldDB" id="A0A9X1L2V0"/>
<dbReference type="Proteomes" id="UP001139409">
    <property type="component" value="Unassembled WGS sequence"/>
</dbReference>
<dbReference type="InterPro" id="IPR017438">
    <property type="entry name" value="ATP-NAD_kinase_N"/>
</dbReference>
<proteinExistence type="predicted"/>
<keyword evidence="1" id="KW-0808">Transferase</keyword>
<dbReference type="PROSITE" id="PS50146">
    <property type="entry name" value="DAGK"/>
    <property type="match status" value="1"/>
</dbReference>
<evidence type="ECO:0000256" key="4">
    <source>
        <dbReference type="ARBA" id="ARBA00022840"/>
    </source>
</evidence>
<reference evidence="6" key="1">
    <citation type="submission" date="2021-09" db="EMBL/GenBank/DDBJ databases">
        <title>Fulvivirga sp. isolated from coastal sediment.</title>
        <authorList>
            <person name="Yu H."/>
        </authorList>
    </citation>
    <scope>NUCLEOTIDE SEQUENCE</scope>
    <source>
        <strain evidence="6">1062</strain>
    </source>
</reference>